<accession>A0A136JGC3</accession>
<feature type="compositionally biased region" description="Polar residues" evidence="8">
    <location>
        <begin position="88"/>
        <end position="107"/>
    </location>
</feature>
<evidence type="ECO:0000256" key="6">
    <source>
        <dbReference type="ARBA" id="ARBA00023242"/>
    </source>
</evidence>
<dbReference type="STRING" id="196109.A0A136JGC3"/>
<gene>
    <name evidence="9" type="ORF">Micbo1qcDRAFT_158400</name>
</gene>
<dbReference type="Proteomes" id="UP000070501">
    <property type="component" value="Unassembled WGS sequence"/>
</dbReference>
<protein>
    <recommendedName>
        <fullName evidence="7">Structure-specific endonuclease subunit SLX4</fullName>
    </recommendedName>
</protein>
<keyword evidence="6" id="KW-0539">Nucleus</keyword>
<dbReference type="GO" id="GO:0006281">
    <property type="term" value="P:DNA repair"/>
    <property type="evidence" value="ECO:0007669"/>
    <property type="project" value="UniProtKB-KW"/>
</dbReference>
<keyword evidence="3" id="KW-0227">DNA damage</keyword>
<feature type="compositionally biased region" description="Pro residues" evidence="8">
    <location>
        <begin position="1"/>
        <end position="14"/>
    </location>
</feature>
<evidence type="ECO:0000256" key="4">
    <source>
        <dbReference type="ARBA" id="ARBA00023172"/>
    </source>
</evidence>
<feature type="region of interest" description="Disordered" evidence="8">
    <location>
        <begin position="88"/>
        <end position="177"/>
    </location>
</feature>
<dbReference type="CDD" id="cd22999">
    <property type="entry name" value="SAP_SLX4"/>
    <property type="match status" value="1"/>
</dbReference>
<feature type="region of interest" description="Disordered" evidence="8">
    <location>
        <begin position="1"/>
        <end position="55"/>
    </location>
</feature>
<proteinExistence type="inferred from homology"/>
<dbReference type="EMBL" id="KQ964246">
    <property type="protein sequence ID" value="KXJ96184.1"/>
    <property type="molecule type" value="Genomic_DNA"/>
</dbReference>
<comment type="similarity">
    <text evidence="2">Belongs to the SLX4 family.</text>
</comment>
<dbReference type="AlphaFoldDB" id="A0A136JGC3"/>
<keyword evidence="5" id="KW-0234">DNA repair</keyword>
<dbReference type="OrthoDB" id="5349119at2759"/>
<evidence type="ECO:0000256" key="1">
    <source>
        <dbReference type="ARBA" id="ARBA00004123"/>
    </source>
</evidence>
<evidence type="ECO:0000256" key="3">
    <source>
        <dbReference type="ARBA" id="ARBA00022763"/>
    </source>
</evidence>
<dbReference type="Pfam" id="PF09494">
    <property type="entry name" value="Slx4"/>
    <property type="match status" value="1"/>
</dbReference>
<dbReference type="InParanoid" id="A0A136JGC3"/>
<dbReference type="GO" id="GO:0006260">
    <property type="term" value="P:DNA replication"/>
    <property type="evidence" value="ECO:0007669"/>
    <property type="project" value="InterPro"/>
</dbReference>
<feature type="non-terminal residue" evidence="9">
    <location>
        <position position="296"/>
    </location>
</feature>
<keyword evidence="10" id="KW-1185">Reference proteome</keyword>
<sequence>MPPPPPPPETPVPPEQGGSEPSRASVIPEPPPEKPTARTPKATTPRKPRKPNYELLTDVQLARKIKTFGFKPIKRRSAMISLLDQCWESQQQATTPPSARAFSTSVVAESPKRATPTKTVEPVPPVKRPRGRPKKVTTEEAASSTSKPKTKARAKSPAKTARAKKGQAKKAALIEIPDSDDILDEQLSAGASTPCGASSPEPVFSPTSPASLDLSSADAAEMSLALTPPTDNEEVLFKHVTDIVKATPRSTNPAEPSWHERMLLYDPIVVEDFAAWLNSGELTKVGYDAEVSAADV</sequence>
<evidence type="ECO:0000256" key="7">
    <source>
        <dbReference type="ARBA" id="ARBA00029496"/>
    </source>
</evidence>
<evidence type="ECO:0000313" key="10">
    <source>
        <dbReference type="Proteomes" id="UP000070501"/>
    </source>
</evidence>
<evidence type="ECO:0000256" key="8">
    <source>
        <dbReference type="SAM" id="MobiDB-lite"/>
    </source>
</evidence>
<feature type="compositionally biased region" description="Basic residues" evidence="8">
    <location>
        <begin position="148"/>
        <end position="168"/>
    </location>
</feature>
<comment type="subcellular location">
    <subcellularLocation>
        <location evidence="1">Nucleus</location>
    </subcellularLocation>
</comment>
<keyword evidence="4" id="KW-0233">DNA recombination</keyword>
<reference evidence="10" key="1">
    <citation type="submission" date="2016-02" db="EMBL/GenBank/DDBJ databases">
        <title>Draft genome sequence of Microdochium bolleyi, a fungal endophyte of beachgrass.</title>
        <authorList>
            <consortium name="DOE Joint Genome Institute"/>
            <person name="David A.S."/>
            <person name="May G."/>
            <person name="Haridas S."/>
            <person name="Lim J."/>
            <person name="Wang M."/>
            <person name="Labutti K."/>
            <person name="Lipzen A."/>
            <person name="Barry K."/>
            <person name="Grigoriev I.V."/>
        </authorList>
    </citation>
    <scope>NUCLEOTIDE SEQUENCE [LARGE SCALE GENOMIC DNA]</scope>
    <source>
        <strain evidence="10">J235TASD1</strain>
    </source>
</reference>
<evidence type="ECO:0000313" key="9">
    <source>
        <dbReference type="EMBL" id="KXJ96184.1"/>
    </source>
</evidence>
<dbReference type="InterPro" id="IPR018574">
    <property type="entry name" value="Structure-sp_endonuc_su_Slx4"/>
</dbReference>
<name>A0A136JGC3_9PEZI</name>
<evidence type="ECO:0000256" key="2">
    <source>
        <dbReference type="ARBA" id="ARBA00006661"/>
    </source>
</evidence>
<feature type="region of interest" description="Disordered" evidence="8">
    <location>
        <begin position="189"/>
        <end position="212"/>
    </location>
</feature>
<organism evidence="9 10">
    <name type="scientific">Microdochium bolleyi</name>
    <dbReference type="NCBI Taxonomy" id="196109"/>
    <lineage>
        <taxon>Eukaryota</taxon>
        <taxon>Fungi</taxon>
        <taxon>Dikarya</taxon>
        <taxon>Ascomycota</taxon>
        <taxon>Pezizomycotina</taxon>
        <taxon>Sordariomycetes</taxon>
        <taxon>Xylariomycetidae</taxon>
        <taxon>Xylariales</taxon>
        <taxon>Microdochiaceae</taxon>
        <taxon>Microdochium</taxon>
    </lineage>
</organism>
<evidence type="ECO:0000256" key="5">
    <source>
        <dbReference type="ARBA" id="ARBA00023204"/>
    </source>
</evidence>
<dbReference type="GO" id="GO:0033557">
    <property type="term" value="C:Slx1-Slx4 complex"/>
    <property type="evidence" value="ECO:0007669"/>
    <property type="project" value="InterPro"/>
</dbReference>
<dbReference type="GO" id="GO:0006310">
    <property type="term" value="P:DNA recombination"/>
    <property type="evidence" value="ECO:0007669"/>
    <property type="project" value="UniProtKB-KW"/>
</dbReference>